<reference evidence="5" key="1">
    <citation type="submission" date="2022-11" db="EMBL/GenBank/DDBJ databases">
        <title>Minimal conservation of predation-associated metabolite biosynthetic gene clusters underscores biosynthetic potential of Myxococcota including descriptions for ten novel species: Archangium lansinium sp. nov., Myxococcus landrumus sp. nov., Nannocystis bai.</title>
        <authorList>
            <person name="Ahearne A."/>
            <person name="Stevens C."/>
            <person name="Dowd S."/>
        </authorList>
    </citation>
    <scope>NUCLEOTIDE SEQUENCE</scope>
    <source>
        <strain evidence="5">Fl3</strain>
    </source>
</reference>
<keyword evidence="3" id="KW-1015">Disulfide bond</keyword>
<accession>A0ABY7H9H4</accession>
<dbReference type="NCBIfam" id="TIGR02232">
    <property type="entry name" value="myxo_disulf_rpt"/>
    <property type="match status" value="1"/>
</dbReference>
<evidence type="ECO:0000256" key="4">
    <source>
        <dbReference type="SAM" id="MobiDB-lite"/>
    </source>
</evidence>
<dbReference type="Proteomes" id="UP001164459">
    <property type="component" value="Chromosome"/>
</dbReference>
<keyword evidence="6" id="KW-1185">Reference proteome</keyword>
<keyword evidence="1" id="KW-0732">Signal</keyword>
<proteinExistence type="predicted"/>
<dbReference type="Gene3D" id="3.10.100.10">
    <property type="entry name" value="Mannose-Binding Protein A, subunit A"/>
    <property type="match status" value="1"/>
</dbReference>
<dbReference type="RefSeq" id="WP_269038264.1">
    <property type="nucleotide sequence ID" value="NZ_CP114040.1"/>
</dbReference>
<dbReference type="EMBL" id="CP114040">
    <property type="protein sequence ID" value="WAS95921.1"/>
    <property type="molecule type" value="Genomic_DNA"/>
</dbReference>
<feature type="region of interest" description="Disordered" evidence="4">
    <location>
        <begin position="17"/>
        <end position="109"/>
    </location>
</feature>
<gene>
    <name evidence="5" type="ORF">O0S08_07130</name>
</gene>
<protein>
    <recommendedName>
        <fullName evidence="7">Myxococcus cysteine-rich repeat-containing protein</fullName>
    </recommendedName>
</protein>
<evidence type="ECO:0000313" key="6">
    <source>
        <dbReference type="Proteomes" id="UP001164459"/>
    </source>
</evidence>
<dbReference type="SUPFAM" id="SSF56436">
    <property type="entry name" value="C-type lectin-like"/>
    <property type="match status" value="1"/>
</dbReference>
<dbReference type="InterPro" id="IPR016186">
    <property type="entry name" value="C-type_lectin-like/link_sf"/>
</dbReference>
<dbReference type="InterPro" id="IPR011936">
    <property type="entry name" value="Myxo_disulph_rpt"/>
</dbReference>
<evidence type="ECO:0000256" key="1">
    <source>
        <dbReference type="ARBA" id="ARBA00022729"/>
    </source>
</evidence>
<evidence type="ECO:0000256" key="2">
    <source>
        <dbReference type="ARBA" id="ARBA00022737"/>
    </source>
</evidence>
<organism evidence="5 6">
    <name type="scientific">Nannocystis punicea</name>
    <dbReference type="NCBI Taxonomy" id="2995304"/>
    <lineage>
        <taxon>Bacteria</taxon>
        <taxon>Pseudomonadati</taxon>
        <taxon>Myxococcota</taxon>
        <taxon>Polyangia</taxon>
        <taxon>Nannocystales</taxon>
        <taxon>Nannocystaceae</taxon>
        <taxon>Nannocystis</taxon>
    </lineage>
</organism>
<dbReference type="InterPro" id="IPR016187">
    <property type="entry name" value="CTDL_fold"/>
</dbReference>
<feature type="compositionally biased region" description="Low complexity" evidence="4">
    <location>
        <begin position="26"/>
        <end position="104"/>
    </location>
</feature>
<evidence type="ECO:0008006" key="7">
    <source>
        <dbReference type="Google" id="ProtNLM"/>
    </source>
</evidence>
<name>A0ABY7H9H4_9BACT</name>
<keyword evidence="2" id="KW-0677">Repeat</keyword>
<sequence length="312" mass="32460">MSFVRSRAWVVVLASPGCFSPAGIDGSATGTETSSGTTEATTASTETTAITTRGEPTTGMVTSMGSMTETTTSTTTEPVTSTDPLTTTTDPSTSTTTIDETTGSFCGDGTPDMPVEECDDGNNDDGDGCSADCEVERPDKQKRFVFLTSELHSGLSVGGLAGADAICNTLANSPTAHPALKGRMFTAWMSDAGANAIDRIGEWQGEYTQVGGVTVATGSMAFKSADLTTAINVTEKGESIPATMQPCETGSDVAWTGTLAGGQVDPSYTCNDWQSDVGQGRVGMFNATNSSWTDCAPRDCTEMFRLYCIEIE</sequence>
<evidence type="ECO:0000313" key="5">
    <source>
        <dbReference type="EMBL" id="WAS95921.1"/>
    </source>
</evidence>
<evidence type="ECO:0000256" key="3">
    <source>
        <dbReference type="ARBA" id="ARBA00023157"/>
    </source>
</evidence>